<reference evidence="1 2" key="1">
    <citation type="submission" date="2008-12" db="EMBL/GenBank/DDBJ databases">
        <authorList>
            <person name="Fulton L."/>
            <person name="Clifton S."/>
            <person name="Fulton B."/>
            <person name="Xu J."/>
            <person name="Minx P."/>
            <person name="Pepin K.H."/>
            <person name="Johnson M."/>
            <person name="Bhonagiri V."/>
            <person name="Nash W.E."/>
            <person name="Mardis E.R."/>
            <person name="Wilson R.K."/>
        </authorList>
    </citation>
    <scope>NUCLEOTIDE SEQUENCE [LARGE SCALE GENOMIC DNA]</scope>
    <source>
        <strain evidence="1 2">DSM 18228</strain>
    </source>
</reference>
<dbReference type="HOGENOM" id="CLU_3247109_0_0_10"/>
<protein>
    <submittedName>
        <fullName evidence="1">Uncharacterized protein</fullName>
    </submittedName>
</protein>
<name>S0F5E2_9BACT</name>
<dbReference type="EMBL" id="ACBW01000021">
    <property type="protein sequence ID" value="EEF74742.1"/>
    <property type="molecule type" value="Genomic_DNA"/>
</dbReference>
<dbReference type="Proteomes" id="UP000014073">
    <property type="component" value="Unassembled WGS sequence"/>
</dbReference>
<dbReference type="STRING" id="547042.BACCOPRO_00210"/>
<organism evidence="1 2">
    <name type="scientific">Phocaeicola coprophilus DSM 18228 = JCM 13818</name>
    <dbReference type="NCBI Taxonomy" id="547042"/>
    <lineage>
        <taxon>Bacteria</taxon>
        <taxon>Pseudomonadati</taxon>
        <taxon>Bacteroidota</taxon>
        <taxon>Bacteroidia</taxon>
        <taxon>Bacteroidales</taxon>
        <taxon>Bacteroidaceae</taxon>
        <taxon>Phocaeicola</taxon>
    </lineage>
</organism>
<evidence type="ECO:0000313" key="2">
    <source>
        <dbReference type="Proteomes" id="UP000014073"/>
    </source>
</evidence>
<accession>S0F5E2</accession>
<sequence length="42" mass="5066">MAFEASFEKCFDRDEEGKRKEASLTRCLFNNKRVYECCFCFL</sequence>
<comment type="caution">
    <text evidence="1">The sequence shown here is derived from an EMBL/GenBank/DDBJ whole genome shotgun (WGS) entry which is preliminary data.</text>
</comment>
<proteinExistence type="predicted"/>
<keyword evidence="2" id="KW-1185">Reference proteome</keyword>
<dbReference type="AlphaFoldDB" id="S0F5E2"/>
<evidence type="ECO:0000313" key="1">
    <source>
        <dbReference type="EMBL" id="EEF74742.1"/>
    </source>
</evidence>
<gene>
    <name evidence="1" type="ORF">BACCOPRO_00210</name>
</gene>